<reference evidence="5" key="1">
    <citation type="submission" date="2022-04" db="EMBL/GenBank/DDBJ databases">
        <title>Desulfatitalea alkaliphila sp. nov., a novel anaerobic sulfate-reducing bacterium isolated from terrestrial mud volcano, Taman Peninsula, Russia.</title>
        <authorList>
            <person name="Khomyakova M.A."/>
            <person name="Merkel A.Y."/>
            <person name="Slobodkin A.I."/>
        </authorList>
    </citation>
    <scope>NUCLEOTIDE SEQUENCE</scope>
    <source>
        <strain evidence="5">M08but</strain>
    </source>
</reference>
<dbReference type="PROSITE" id="PS50893">
    <property type="entry name" value="ABC_TRANSPORTER_2"/>
    <property type="match status" value="1"/>
</dbReference>
<comment type="caution">
    <text evidence="5">The sequence shown here is derived from an EMBL/GenBank/DDBJ whole genome shotgun (WGS) entry which is preliminary data.</text>
</comment>
<accession>A0AA41RC69</accession>
<evidence type="ECO:0000256" key="3">
    <source>
        <dbReference type="ARBA" id="ARBA00022840"/>
    </source>
</evidence>
<dbReference type="SMART" id="SM00382">
    <property type="entry name" value="AAA"/>
    <property type="match status" value="1"/>
</dbReference>
<dbReference type="AlphaFoldDB" id="A0AA41RC69"/>
<dbReference type="EMBL" id="JALJRB010000025">
    <property type="protein sequence ID" value="MCJ8502403.1"/>
    <property type="molecule type" value="Genomic_DNA"/>
</dbReference>
<sequence length="230" mass="26113">MLLECRNINFRYPGNEALLFQELSLVIDTPGFHALFGPSGVGKSSLAKIISGQLTAEQGAVRYHNDGRVLYGYNLERLPGWSSVGRHLERVTPAHHRSLKEALIEAFGLAEVMDRHFSRLSLGQQNRINLLRYLVQDFNALIMDESLANVDEKTREQILLTIKEMFPDALFLYISHNVVEVAAFCRQILVLRGLHKMPRVVTVQGQDRMKGREIDRQGLQQTMLEIMNAA</sequence>
<dbReference type="InterPro" id="IPR017871">
    <property type="entry name" value="ABC_transporter-like_CS"/>
</dbReference>
<dbReference type="InterPro" id="IPR003593">
    <property type="entry name" value="AAA+_ATPase"/>
</dbReference>
<dbReference type="Gene3D" id="3.40.50.300">
    <property type="entry name" value="P-loop containing nucleotide triphosphate hydrolases"/>
    <property type="match status" value="1"/>
</dbReference>
<dbReference type="GO" id="GO:0005524">
    <property type="term" value="F:ATP binding"/>
    <property type="evidence" value="ECO:0007669"/>
    <property type="project" value="UniProtKB-KW"/>
</dbReference>
<proteinExistence type="predicted"/>
<dbReference type="InterPro" id="IPR027417">
    <property type="entry name" value="P-loop_NTPase"/>
</dbReference>
<keyword evidence="3 5" id="KW-0067">ATP-binding</keyword>
<evidence type="ECO:0000313" key="5">
    <source>
        <dbReference type="EMBL" id="MCJ8502403.1"/>
    </source>
</evidence>
<protein>
    <submittedName>
        <fullName evidence="5">ATP-binding cassette domain-containing protein</fullName>
    </submittedName>
</protein>
<dbReference type="InterPro" id="IPR050166">
    <property type="entry name" value="ABC_transporter_ATP-bind"/>
</dbReference>
<name>A0AA41RC69_9BACT</name>
<evidence type="ECO:0000313" key="6">
    <source>
        <dbReference type="Proteomes" id="UP001165427"/>
    </source>
</evidence>
<dbReference type="Proteomes" id="UP001165427">
    <property type="component" value="Unassembled WGS sequence"/>
</dbReference>
<organism evidence="5 6">
    <name type="scientific">Desulfatitalea alkaliphila</name>
    <dbReference type="NCBI Taxonomy" id="2929485"/>
    <lineage>
        <taxon>Bacteria</taxon>
        <taxon>Pseudomonadati</taxon>
        <taxon>Thermodesulfobacteriota</taxon>
        <taxon>Desulfobacteria</taxon>
        <taxon>Desulfobacterales</taxon>
        <taxon>Desulfosarcinaceae</taxon>
        <taxon>Desulfatitalea</taxon>
    </lineage>
</organism>
<dbReference type="RefSeq" id="WP_246913128.1">
    <property type="nucleotide sequence ID" value="NZ_JALJRB010000025.1"/>
</dbReference>
<dbReference type="PROSITE" id="PS00211">
    <property type="entry name" value="ABC_TRANSPORTER_1"/>
    <property type="match status" value="1"/>
</dbReference>
<keyword evidence="6" id="KW-1185">Reference proteome</keyword>
<dbReference type="SUPFAM" id="SSF52540">
    <property type="entry name" value="P-loop containing nucleoside triphosphate hydrolases"/>
    <property type="match status" value="1"/>
</dbReference>
<dbReference type="PANTHER" id="PTHR42788">
    <property type="entry name" value="TAURINE IMPORT ATP-BINDING PROTEIN-RELATED"/>
    <property type="match status" value="1"/>
</dbReference>
<feature type="domain" description="ABC transporter" evidence="4">
    <location>
        <begin position="3"/>
        <end position="218"/>
    </location>
</feature>
<dbReference type="Pfam" id="PF00005">
    <property type="entry name" value="ABC_tran"/>
    <property type="match status" value="1"/>
</dbReference>
<keyword evidence="2" id="KW-0547">Nucleotide-binding</keyword>
<gene>
    <name evidence="5" type="ORF">MRX98_17635</name>
</gene>
<keyword evidence="1" id="KW-0813">Transport</keyword>
<dbReference type="PANTHER" id="PTHR42788:SF13">
    <property type="entry name" value="ALIPHATIC SULFONATES IMPORT ATP-BINDING PROTEIN SSUB"/>
    <property type="match status" value="1"/>
</dbReference>
<dbReference type="InterPro" id="IPR003439">
    <property type="entry name" value="ABC_transporter-like_ATP-bd"/>
</dbReference>
<evidence type="ECO:0000256" key="2">
    <source>
        <dbReference type="ARBA" id="ARBA00022741"/>
    </source>
</evidence>
<evidence type="ECO:0000256" key="1">
    <source>
        <dbReference type="ARBA" id="ARBA00022448"/>
    </source>
</evidence>
<evidence type="ECO:0000259" key="4">
    <source>
        <dbReference type="PROSITE" id="PS50893"/>
    </source>
</evidence>
<dbReference type="GO" id="GO:0016887">
    <property type="term" value="F:ATP hydrolysis activity"/>
    <property type="evidence" value="ECO:0007669"/>
    <property type="project" value="InterPro"/>
</dbReference>